<dbReference type="RefSeq" id="WP_168012606.1">
    <property type="nucleotide sequence ID" value="NZ_JAATEP010000019.1"/>
</dbReference>
<protein>
    <submittedName>
        <fullName evidence="3">Uncharacterized protein</fullName>
    </submittedName>
</protein>
<organism evidence="3 4">
    <name type="scientific">Nonomuraea composti</name>
    <dbReference type="NCBI Taxonomy" id="2720023"/>
    <lineage>
        <taxon>Bacteria</taxon>
        <taxon>Bacillati</taxon>
        <taxon>Actinomycetota</taxon>
        <taxon>Actinomycetes</taxon>
        <taxon>Streptosporangiales</taxon>
        <taxon>Streptosporangiaceae</taxon>
        <taxon>Nonomuraea</taxon>
    </lineage>
</organism>
<sequence length="267" mass="26635">MGDVQRKFELTGPQIAGSALAGATAAVAASCLGVAGTVIGAALVSVGTTVGTTVYAHYLERTHQKVKQHTENAQRGHTAAKAPAVAVMEAEPARGERVPWGRVAAAAGVVFAVSMGGILAYQTVTDRTVAEQLTGKPARPAARPKPQVVKGTGAGLDVPDRPLRTAATRSASPPPSPPESPADVSPFTPAPVVSATLATITTPAADPTPAPAPSATPGASGAPATGTPSPRQTPSPLGTAPEPQPTDPADRRPAPTCRPAGDQPSTC</sequence>
<feature type="compositionally biased region" description="Low complexity" evidence="1">
    <location>
        <begin position="136"/>
        <end position="146"/>
    </location>
</feature>
<feature type="region of interest" description="Disordered" evidence="1">
    <location>
        <begin position="132"/>
        <end position="189"/>
    </location>
</feature>
<evidence type="ECO:0000256" key="2">
    <source>
        <dbReference type="SAM" id="Phobius"/>
    </source>
</evidence>
<accession>A0ABX1BDK6</accession>
<name>A0ABX1BDK6_9ACTN</name>
<keyword evidence="2" id="KW-0812">Transmembrane</keyword>
<dbReference type="PROSITE" id="PS51257">
    <property type="entry name" value="PROKAR_LIPOPROTEIN"/>
    <property type="match status" value="1"/>
</dbReference>
<evidence type="ECO:0000313" key="4">
    <source>
        <dbReference type="Proteomes" id="UP000696294"/>
    </source>
</evidence>
<gene>
    <name evidence="3" type="ORF">HCN51_26385</name>
</gene>
<feature type="compositionally biased region" description="Low complexity" evidence="1">
    <location>
        <begin position="215"/>
        <end position="230"/>
    </location>
</feature>
<comment type="caution">
    <text evidence="3">The sequence shown here is derived from an EMBL/GenBank/DDBJ whole genome shotgun (WGS) entry which is preliminary data.</text>
</comment>
<evidence type="ECO:0000256" key="1">
    <source>
        <dbReference type="SAM" id="MobiDB-lite"/>
    </source>
</evidence>
<dbReference type="Proteomes" id="UP000696294">
    <property type="component" value="Unassembled WGS sequence"/>
</dbReference>
<keyword evidence="4" id="KW-1185">Reference proteome</keyword>
<proteinExistence type="predicted"/>
<dbReference type="EMBL" id="JAATEP010000019">
    <property type="protein sequence ID" value="NJP92938.1"/>
    <property type="molecule type" value="Genomic_DNA"/>
</dbReference>
<feature type="region of interest" description="Disordered" evidence="1">
    <location>
        <begin position="202"/>
        <end position="267"/>
    </location>
</feature>
<reference evidence="3 4" key="1">
    <citation type="submission" date="2020-03" db="EMBL/GenBank/DDBJ databases">
        <title>WGS of actinomycetes isolated from Thailand.</title>
        <authorList>
            <person name="Thawai C."/>
        </authorList>
    </citation>
    <scope>NUCLEOTIDE SEQUENCE [LARGE SCALE GENOMIC DNA]</scope>
    <source>
        <strain evidence="3 4">FMUSA5-5</strain>
    </source>
</reference>
<keyword evidence="2" id="KW-1133">Transmembrane helix</keyword>
<keyword evidence="2" id="KW-0472">Membrane</keyword>
<feature type="transmembrane region" description="Helical" evidence="2">
    <location>
        <begin position="38"/>
        <end position="58"/>
    </location>
</feature>
<evidence type="ECO:0000313" key="3">
    <source>
        <dbReference type="EMBL" id="NJP92938.1"/>
    </source>
</evidence>
<feature type="transmembrane region" description="Helical" evidence="2">
    <location>
        <begin position="103"/>
        <end position="121"/>
    </location>
</feature>